<protein>
    <submittedName>
        <fullName evidence="1">Uncharacterized protein</fullName>
    </submittedName>
</protein>
<organism evidence="1 2">
    <name type="scientific">Trichoderma asperellum</name>
    <name type="common">Filamentous fungus</name>
    <dbReference type="NCBI Taxonomy" id="101201"/>
    <lineage>
        <taxon>Eukaryota</taxon>
        <taxon>Fungi</taxon>
        <taxon>Dikarya</taxon>
        <taxon>Ascomycota</taxon>
        <taxon>Pezizomycotina</taxon>
        <taxon>Sordariomycetes</taxon>
        <taxon>Hypocreomycetidae</taxon>
        <taxon>Hypocreales</taxon>
        <taxon>Hypocreaceae</taxon>
        <taxon>Trichoderma</taxon>
    </lineage>
</organism>
<reference evidence="1 2" key="1">
    <citation type="submission" date="2020-07" db="EMBL/GenBank/DDBJ databases">
        <title>Trichoderma asperellum IC-1 whole genome shotgun sequence.</title>
        <authorList>
            <person name="Kanamasa S."/>
            <person name="Takahashi H."/>
        </authorList>
    </citation>
    <scope>NUCLEOTIDE SEQUENCE [LARGE SCALE GENOMIC DNA]</scope>
    <source>
        <strain evidence="1 2">IC-1</strain>
    </source>
</reference>
<dbReference type="EMBL" id="BLZH01000003">
    <property type="protein sequence ID" value="GFP53663.1"/>
    <property type="molecule type" value="Genomic_DNA"/>
</dbReference>
<accession>A0A6V8QTC2</accession>
<evidence type="ECO:0000313" key="2">
    <source>
        <dbReference type="Proteomes" id="UP000517252"/>
    </source>
</evidence>
<dbReference type="AlphaFoldDB" id="A0A6V8QTC2"/>
<evidence type="ECO:0000313" key="1">
    <source>
        <dbReference type="EMBL" id="GFP53663.1"/>
    </source>
</evidence>
<sequence>MAIHFKRKFFNNVLRDEAPPGGGREAGGGTSPGFARGLQEILNLFNPAHAISGDAVYSQEALDQIITNLMEAHPQSNAAPPASTEALANLNRRPVDASMLDGESKTECTICIDDMKVLVDQGHHSQMINLGADWTVAVRFQSLALDPPSSLGLQAKARAD</sequence>
<name>A0A6V8QTC2_TRIAP</name>
<comment type="caution">
    <text evidence="1">The sequence shown here is derived from an EMBL/GenBank/DDBJ whole genome shotgun (WGS) entry which is preliminary data.</text>
</comment>
<proteinExistence type="predicted"/>
<dbReference type="OrthoDB" id="8062037at2759"/>
<dbReference type="Proteomes" id="UP000517252">
    <property type="component" value="Unassembled WGS sequence"/>
</dbReference>
<gene>
    <name evidence="1" type="ORF">TASIC1_0003004100</name>
</gene>